<keyword evidence="4" id="KW-0238">DNA-binding</keyword>
<dbReference type="InterPro" id="IPR039425">
    <property type="entry name" value="RNA_pol_sigma-70-like"/>
</dbReference>
<dbReference type="PANTHER" id="PTHR43133:SF8">
    <property type="entry name" value="RNA POLYMERASE SIGMA FACTOR HI_1459-RELATED"/>
    <property type="match status" value="1"/>
</dbReference>
<evidence type="ECO:0000256" key="2">
    <source>
        <dbReference type="ARBA" id="ARBA00023015"/>
    </source>
</evidence>
<dbReference type="SUPFAM" id="SSF88659">
    <property type="entry name" value="Sigma3 and sigma4 domains of RNA polymerase sigma factors"/>
    <property type="match status" value="1"/>
</dbReference>
<dbReference type="AlphaFoldDB" id="A0A7V1F1Q0"/>
<feature type="region of interest" description="Disordered" evidence="6">
    <location>
        <begin position="1"/>
        <end position="35"/>
    </location>
</feature>
<comment type="similarity">
    <text evidence="1">Belongs to the sigma-70 factor family. ECF subfamily.</text>
</comment>
<dbReference type="InterPro" id="IPR014284">
    <property type="entry name" value="RNA_pol_sigma-70_dom"/>
</dbReference>
<keyword evidence="3" id="KW-0731">Sigma factor</keyword>
<keyword evidence="2" id="KW-0805">Transcription regulation</keyword>
<gene>
    <name evidence="7" type="ORF">ENH63_00705</name>
</gene>
<keyword evidence="5" id="KW-0804">Transcription</keyword>
<dbReference type="NCBIfam" id="NF009176">
    <property type="entry name" value="PRK12524.1"/>
    <property type="match status" value="1"/>
</dbReference>
<dbReference type="GO" id="GO:0006352">
    <property type="term" value="P:DNA-templated transcription initiation"/>
    <property type="evidence" value="ECO:0007669"/>
    <property type="project" value="InterPro"/>
</dbReference>
<name>A0A7V1F1Q0_9RHOB</name>
<protein>
    <submittedName>
        <fullName evidence="7">RNA polymerase sigma factor</fullName>
    </submittedName>
</protein>
<dbReference type="EMBL" id="DRFN01000001">
    <property type="protein sequence ID" value="HDZ50305.1"/>
    <property type="molecule type" value="Genomic_DNA"/>
</dbReference>
<evidence type="ECO:0000256" key="3">
    <source>
        <dbReference type="ARBA" id="ARBA00023082"/>
    </source>
</evidence>
<dbReference type="PANTHER" id="PTHR43133">
    <property type="entry name" value="RNA POLYMERASE ECF-TYPE SIGMA FACTO"/>
    <property type="match status" value="1"/>
</dbReference>
<evidence type="ECO:0000313" key="7">
    <source>
        <dbReference type="EMBL" id="HDZ50305.1"/>
    </source>
</evidence>
<dbReference type="InterPro" id="IPR013324">
    <property type="entry name" value="RNA_pol_sigma_r3/r4-like"/>
</dbReference>
<dbReference type="GO" id="GO:0016987">
    <property type="term" value="F:sigma factor activity"/>
    <property type="evidence" value="ECO:0007669"/>
    <property type="project" value="UniProtKB-KW"/>
</dbReference>
<dbReference type="RefSeq" id="WP_273051531.1">
    <property type="nucleotide sequence ID" value="NZ_DRFN01000001.1"/>
</dbReference>
<evidence type="ECO:0000256" key="4">
    <source>
        <dbReference type="ARBA" id="ARBA00023125"/>
    </source>
</evidence>
<sequence length="228" mass="25083">MTATRLQRNKASMRARLNGAPANATSGSMDMLNTSDADRADDPERALLLRYVQGDAAATRLLTVQLTPRIFGHAFRMLGNAAEAEDVTQDALMRLWKIAPDWRDGEAKVTTWLYRVTANLCTDRLRKRGRGVPLEDIAEPADPSESAEARLQRAAREDALQEALNTLPDRQRQAVVLRHIDGLANPEIATILDVGVEAVESLTARGKRALAKLLGARRDALGYDDDKT</sequence>
<dbReference type="Gene3D" id="1.10.10.10">
    <property type="entry name" value="Winged helix-like DNA-binding domain superfamily/Winged helix DNA-binding domain"/>
    <property type="match status" value="1"/>
</dbReference>
<dbReference type="Pfam" id="PF04542">
    <property type="entry name" value="Sigma70_r2"/>
    <property type="match status" value="1"/>
</dbReference>
<dbReference type="SUPFAM" id="SSF88946">
    <property type="entry name" value="Sigma2 domain of RNA polymerase sigma factors"/>
    <property type="match status" value="1"/>
</dbReference>
<dbReference type="GO" id="GO:0003677">
    <property type="term" value="F:DNA binding"/>
    <property type="evidence" value="ECO:0007669"/>
    <property type="project" value="UniProtKB-KW"/>
</dbReference>
<dbReference type="InterPro" id="IPR036388">
    <property type="entry name" value="WH-like_DNA-bd_sf"/>
</dbReference>
<feature type="compositionally biased region" description="Polar residues" evidence="6">
    <location>
        <begin position="23"/>
        <end position="35"/>
    </location>
</feature>
<organism evidence="7">
    <name type="scientific">Sulfitobacter litoralis</name>
    <dbReference type="NCBI Taxonomy" id="335975"/>
    <lineage>
        <taxon>Bacteria</taxon>
        <taxon>Pseudomonadati</taxon>
        <taxon>Pseudomonadota</taxon>
        <taxon>Alphaproteobacteria</taxon>
        <taxon>Rhodobacterales</taxon>
        <taxon>Roseobacteraceae</taxon>
        <taxon>Sulfitobacter</taxon>
    </lineage>
</organism>
<reference evidence="7" key="1">
    <citation type="journal article" date="2020" name="mSystems">
        <title>Genome- and Community-Level Interaction Insights into Carbon Utilization and Element Cycling Functions of Hydrothermarchaeota in Hydrothermal Sediment.</title>
        <authorList>
            <person name="Zhou Z."/>
            <person name="Liu Y."/>
            <person name="Xu W."/>
            <person name="Pan J."/>
            <person name="Luo Z.H."/>
            <person name="Li M."/>
        </authorList>
    </citation>
    <scope>NUCLEOTIDE SEQUENCE [LARGE SCALE GENOMIC DNA]</scope>
    <source>
        <strain evidence="7">HyVt-323</strain>
    </source>
</reference>
<dbReference type="Gene3D" id="1.10.1740.10">
    <property type="match status" value="1"/>
</dbReference>
<dbReference type="CDD" id="cd06171">
    <property type="entry name" value="Sigma70_r4"/>
    <property type="match status" value="1"/>
</dbReference>
<dbReference type="NCBIfam" id="TIGR02937">
    <property type="entry name" value="sigma70-ECF"/>
    <property type="match status" value="1"/>
</dbReference>
<proteinExistence type="inferred from homology"/>
<evidence type="ECO:0000256" key="6">
    <source>
        <dbReference type="SAM" id="MobiDB-lite"/>
    </source>
</evidence>
<dbReference type="Pfam" id="PF08281">
    <property type="entry name" value="Sigma70_r4_2"/>
    <property type="match status" value="1"/>
</dbReference>
<dbReference type="InterPro" id="IPR013325">
    <property type="entry name" value="RNA_pol_sigma_r2"/>
</dbReference>
<dbReference type="InterPro" id="IPR013249">
    <property type="entry name" value="RNA_pol_sigma70_r4_t2"/>
</dbReference>
<dbReference type="InterPro" id="IPR007627">
    <property type="entry name" value="RNA_pol_sigma70_r2"/>
</dbReference>
<accession>A0A7V1F1Q0</accession>
<evidence type="ECO:0000256" key="5">
    <source>
        <dbReference type="ARBA" id="ARBA00023163"/>
    </source>
</evidence>
<comment type="caution">
    <text evidence="7">The sequence shown here is derived from an EMBL/GenBank/DDBJ whole genome shotgun (WGS) entry which is preliminary data.</text>
</comment>
<dbReference type="Proteomes" id="UP000885704">
    <property type="component" value="Unassembled WGS sequence"/>
</dbReference>
<evidence type="ECO:0000256" key="1">
    <source>
        <dbReference type="ARBA" id="ARBA00010641"/>
    </source>
</evidence>